<keyword evidence="2" id="KW-1003">Cell membrane</keyword>
<keyword evidence="5 6" id="KW-0472">Membrane</keyword>
<evidence type="ECO:0000256" key="3">
    <source>
        <dbReference type="ARBA" id="ARBA00022692"/>
    </source>
</evidence>
<dbReference type="InterPro" id="IPR025857">
    <property type="entry name" value="MacB_PCD"/>
</dbReference>
<feature type="transmembrane region" description="Helical" evidence="6">
    <location>
        <begin position="423"/>
        <end position="447"/>
    </location>
</feature>
<keyword evidence="4 6" id="KW-1133">Transmembrane helix</keyword>
<keyword evidence="3 6" id="KW-0812">Transmembrane</keyword>
<dbReference type="OrthoDB" id="5933722at2"/>
<feature type="domain" description="MacB-like periplasmic core" evidence="8">
    <location>
        <begin position="436"/>
        <end position="623"/>
    </location>
</feature>
<dbReference type="PANTHER" id="PTHR30572:SF18">
    <property type="entry name" value="ABC-TYPE MACROLIDE FAMILY EXPORT SYSTEM PERMEASE COMPONENT 2"/>
    <property type="match status" value="1"/>
</dbReference>
<dbReference type="Pfam" id="PF12704">
    <property type="entry name" value="MacB_PCD"/>
    <property type="match status" value="2"/>
</dbReference>
<dbReference type="Pfam" id="PF02687">
    <property type="entry name" value="FtsX"/>
    <property type="match status" value="2"/>
</dbReference>
<evidence type="ECO:0000313" key="9">
    <source>
        <dbReference type="EMBL" id="SDC65716.1"/>
    </source>
</evidence>
<feature type="transmembrane region" description="Helical" evidence="6">
    <location>
        <begin position="21"/>
        <end position="41"/>
    </location>
</feature>
<evidence type="ECO:0000256" key="1">
    <source>
        <dbReference type="ARBA" id="ARBA00004651"/>
    </source>
</evidence>
<reference evidence="10" key="1">
    <citation type="submission" date="2016-10" db="EMBL/GenBank/DDBJ databases">
        <authorList>
            <person name="Varghese N."/>
            <person name="Submissions S."/>
        </authorList>
    </citation>
    <scope>NUCLEOTIDE SEQUENCE [LARGE SCALE GENOMIC DNA]</scope>
    <source>
        <strain evidence="10">DSM 23095</strain>
    </source>
</reference>
<feature type="transmembrane region" description="Helical" evidence="6">
    <location>
        <begin position="747"/>
        <end position="769"/>
    </location>
</feature>
<evidence type="ECO:0000256" key="2">
    <source>
        <dbReference type="ARBA" id="ARBA00022475"/>
    </source>
</evidence>
<dbReference type="GO" id="GO:0022857">
    <property type="term" value="F:transmembrane transporter activity"/>
    <property type="evidence" value="ECO:0007669"/>
    <property type="project" value="TreeGrafter"/>
</dbReference>
<sequence>MLKNYFKIAWRNLIKQKGTSFISIFGLACAVACCLVAYLFIEQVWFKGMLQPNKKEIFQLTYTTAEENGIVRYGTVADPIAELLPEEIPYIKSQTQVKTRIPVLIHDLESYQQRAMYVDPGFMDMFSFNLKYGYSGALNDPERVILTEQLSEKLFAESNPMDQEITLVLNGEEKQYKVGGVMQKLSDMELFNFDLLVNNESIKSAYNPASLKDKWNSESWTFIQIEKGIDPSQVQTELAALQKRQNEINPDNPYLSLDLVAYTDLVKMSGEIKNGVISFLAIGPQILLGAIGLFILILAVFNYINISILMATRRIKEIGVRKVIGSRKGQLITQFLSENLMVCFLSIVFGCLLAAIFLLPGFNQIADKNLQLDLFNDPFIWAFLIALTGFITLASGLYPAVFVSSFKPVSILKGNQQLGSKSFLTTVLLTFQFTLAIISIVAGVAFLQTNYINQNRDWGYDNRDKIIVNVPEAKEYSNFKDKLLALAAVEEISGSQNYVGNWQEEKEVSYQEQNHPIAHLKAEGNYAQLLDLRLKEGRFLDPDRISDQEEAILVNEKFMKSLGLTFPVEESVLIDSANYQIVGVVEDFHAFAFEAPIESMVIQAGADSIYSYLTLKMSPGTAAASMDLVKKTWREFFPRGLFEGKLQTEVFDPSFRDVRGVQNVILFAAILSVLLSAMGLFGLVSLNMNARIKDYCVRKIFGAAIVDLSQKLFMRYLISWIIAAVLGGGIAYLIVKSFLDSFFAYHAGVGLVPIGSGVLVLLIVIGVTVSSQLWKVYYANPSQILKSE</sequence>
<feature type="domain" description="ABC3 transporter permease C-terminal" evidence="7">
    <location>
        <begin position="667"/>
        <end position="773"/>
    </location>
</feature>
<dbReference type="InterPro" id="IPR050250">
    <property type="entry name" value="Macrolide_Exporter_MacB"/>
</dbReference>
<dbReference type="PROSITE" id="PS51257">
    <property type="entry name" value="PROKAR_LIPOPROTEIN"/>
    <property type="match status" value="1"/>
</dbReference>
<keyword evidence="10" id="KW-1185">Reference proteome</keyword>
<dbReference type="STRING" id="686796.SAMN04488104_100376"/>
<evidence type="ECO:0000259" key="8">
    <source>
        <dbReference type="Pfam" id="PF12704"/>
    </source>
</evidence>
<protein>
    <submittedName>
        <fullName evidence="9">FtsX-like permease family protein</fullName>
    </submittedName>
</protein>
<gene>
    <name evidence="9" type="ORF">SAMN04488104_100376</name>
</gene>
<evidence type="ECO:0000256" key="5">
    <source>
        <dbReference type="ARBA" id="ARBA00023136"/>
    </source>
</evidence>
<feature type="transmembrane region" description="Helical" evidence="6">
    <location>
        <begin position="716"/>
        <end position="735"/>
    </location>
</feature>
<feature type="domain" description="ABC3 transporter permease C-terminal" evidence="7">
    <location>
        <begin position="290"/>
        <end position="405"/>
    </location>
</feature>
<organism evidence="9 10">
    <name type="scientific">Algoriphagus faecimaris</name>
    <dbReference type="NCBI Taxonomy" id="686796"/>
    <lineage>
        <taxon>Bacteria</taxon>
        <taxon>Pseudomonadati</taxon>
        <taxon>Bacteroidota</taxon>
        <taxon>Cytophagia</taxon>
        <taxon>Cytophagales</taxon>
        <taxon>Cyclobacteriaceae</taxon>
        <taxon>Algoriphagus</taxon>
    </lineage>
</organism>
<evidence type="ECO:0000256" key="4">
    <source>
        <dbReference type="ARBA" id="ARBA00022989"/>
    </source>
</evidence>
<dbReference type="RefSeq" id="WP_087939130.1">
    <property type="nucleotide sequence ID" value="NZ_FNAC01000003.1"/>
</dbReference>
<feature type="transmembrane region" description="Helical" evidence="6">
    <location>
        <begin position="286"/>
        <end position="310"/>
    </location>
</feature>
<feature type="transmembrane region" description="Helical" evidence="6">
    <location>
        <begin position="379"/>
        <end position="402"/>
    </location>
</feature>
<dbReference type="PANTHER" id="PTHR30572">
    <property type="entry name" value="MEMBRANE COMPONENT OF TRANSPORTER-RELATED"/>
    <property type="match status" value="1"/>
</dbReference>
<feature type="domain" description="MacB-like periplasmic core" evidence="8">
    <location>
        <begin position="20"/>
        <end position="240"/>
    </location>
</feature>
<accession>A0A1G6NED0</accession>
<name>A0A1G6NED0_9BACT</name>
<dbReference type="Proteomes" id="UP000199060">
    <property type="component" value="Unassembled WGS sequence"/>
</dbReference>
<dbReference type="AlphaFoldDB" id="A0A1G6NED0"/>
<dbReference type="GO" id="GO:0005886">
    <property type="term" value="C:plasma membrane"/>
    <property type="evidence" value="ECO:0007669"/>
    <property type="project" value="UniProtKB-SubCell"/>
</dbReference>
<evidence type="ECO:0000313" key="10">
    <source>
        <dbReference type="Proteomes" id="UP000199060"/>
    </source>
</evidence>
<comment type="subcellular location">
    <subcellularLocation>
        <location evidence="1">Cell membrane</location>
        <topology evidence="1">Multi-pass membrane protein</topology>
    </subcellularLocation>
</comment>
<dbReference type="InterPro" id="IPR003838">
    <property type="entry name" value="ABC3_permease_C"/>
</dbReference>
<evidence type="ECO:0000259" key="7">
    <source>
        <dbReference type="Pfam" id="PF02687"/>
    </source>
</evidence>
<feature type="transmembrane region" description="Helical" evidence="6">
    <location>
        <begin position="331"/>
        <end position="359"/>
    </location>
</feature>
<feature type="transmembrane region" description="Helical" evidence="6">
    <location>
        <begin position="664"/>
        <end position="684"/>
    </location>
</feature>
<dbReference type="EMBL" id="FNAC01000003">
    <property type="protein sequence ID" value="SDC65716.1"/>
    <property type="molecule type" value="Genomic_DNA"/>
</dbReference>
<evidence type="ECO:0000256" key="6">
    <source>
        <dbReference type="SAM" id="Phobius"/>
    </source>
</evidence>
<proteinExistence type="predicted"/>